<accession>A0A0L6U7B8</accession>
<evidence type="ECO:0000256" key="5">
    <source>
        <dbReference type="ARBA" id="ARBA00022692"/>
    </source>
</evidence>
<feature type="region of interest" description="Disordered" evidence="8">
    <location>
        <begin position="108"/>
        <end position="140"/>
    </location>
</feature>
<evidence type="ECO:0000256" key="3">
    <source>
        <dbReference type="ARBA" id="ARBA00007282"/>
    </source>
</evidence>
<comment type="pathway">
    <text evidence="2">Secondary metabolite biosynthesis.</text>
</comment>
<gene>
    <name evidence="10" type="ORF">VP01_91g6</name>
</gene>
<organism evidence="10 11">
    <name type="scientific">Puccinia sorghi</name>
    <dbReference type="NCBI Taxonomy" id="27349"/>
    <lineage>
        <taxon>Eukaryota</taxon>
        <taxon>Fungi</taxon>
        <taxon>Dikarya</taxon>
        <taxon>Basidiomycota</taxon>
        <taxon>Pucciniomycotina</taxon>
        <taxon>Pucciniomycetes</taxon>
        <taxon>Pucciniales</taxon>
        <taxon>Pucciniaceae</taxon>
        <taxon>Puccinia</taxon>
    </lineage>
</organism>
<dbReference type="InterPro" id="IPR032805">
    <property type="entry name" value="Wax_synthase_dom"/>
</dbReference>
<evidence type="ECO:0000256" key="4">
    <source>
        <dbReference type="ARBA" id="ARBA00022679"/>
    </source>
</evidence>
<comment type="subcellular location">
    <subcellularLocation>
        <location evidence="1">Membrane</location>
        <topology evidence="1">Multi-pass membrane protein</topology>
    </subcellularLocation>
</comment>
<evidence type="ECO:0000256" key="6">
    <source>
        <dbReference type="ARBA" id="ARBA00022989"/>
    </source>
</evidence>
<comment type="similarity">
    <text evidence="3">Belongs to the wax synthase family.</text>
</comment>
<dbReference type="GO" id="GO:0016020">
    <property type="term" value="C:membrane"/>
    <property type="evidence" value="ECO:0007669"/>
    <property type="project" value="UniProtKB-SubCell"/>
</dbReference>
<keyword evidence="6" id="KW-1133">Transmembrane helix</keyword>
<dbReference type="EMBL" id="LAVV01014827">
    <property type="protein sequence ID" value="KNZ44399.1"/>
    <property type="molecule type" value="Genomic_DNA"/>
</dbReference>
<keyword evidence="4" id="KW-0808">Transferase</keyword>
<dbReference type="InterPro" id="IPR044851">
    <property type="entry name" value="Wax_synthase"/>
</dbReference>
<evidence type="ECO:0000256" key="1">
    <source>
        <dbReference type="ARBA" id="ARBA00004141"/>
    </source>
</evidence>
<keyword evidence="5" id="KW-0812">Transmembrane</keyword>
<dbReference type="Proteomes" id="UP000037035">
    <property type="component" value="Unassembled WGS sequence"/>
</dbReference>
<dbReference type="Pfam" id="PF13813">
    <property type="entry name" value="MBOAT_2"/>
    <property type="match status" value="1"/>
</dbReference>
<dbReference type="STRING" id="27349.A0A0L6U7B8"/>
<dbReference type="GO" id="GO:0006629">
    <property type="term" value="P:lipid metabolic process"/>
    <property type="evidence" value="ECO:0007669"/>
    <property type="project" value="InterPro"/>
</dbReference>
<dbReference type="PANTHER" id="PTHR31595:SF57">
    <property type="entry name" value="OS04G0481900 PROTEIN"/>
    <property type="match status" value="1"/>
</dbReference>
<protein>
    <recommendedName>
        <fullName evidence="9">Wax synthase domain-containing protein</fullName>
    </recommendedName>
</protein>
<comment type="caution">
    <text evidence="10">The sequence shown here is derived from an EMBL/GenBank/DDBJ whole genome shotgun (WGS) entry which is preliminary data.</text>
</comment>
<name>A0A0L6U7B8_9BASI</name>
<reference evidence="10 11" key="1">
    <citation type="submission" date="2015-08" db="EMBL/GenBank/DDBJ databases">
        <title>Next Generation Sequencing and Analysis of the Genome of Puccinia sorghi L Schw, the Causal Agent of Maize Common Rust.</title>
        <authorList>
            <person name="Rochi L."/>
            <person name="Burguener G."/>
            <person name="Darino M."/>
            <person name="Turjanski A."/>
            <person name="Kreff E."/>
            <person name="Dieguez M.J."/>
            <person name="Sacco F."/>
        </authorList>
    </citation>
    <scope>NUCLEOTIDE SEQUENCE [LARGE SCALE GENOMIC DNA]</scope>
    <source>
        <strain evidence="10 11">RO10H11247</strain>
    </source>
</reference>
<dbReference type="AlphaFoldDB" id="A0A0L6U7B8"/>
<evidence type="ECO:0000313" key="10">
    <source>
        <dbReference type="EMBL" id="KNZ44399.1"/>
    </source>
</evidence>
<feature type="compositionally biased region" description="Polar residues" evidence="8">
    <location>
        <begin position="116"/>
        <end position="140"/>
    </location>
</feature>
<feature type="domain" description="Wax synthase" evidence="9">
    <location>
        <begin position="282"/>
        <end position="360"/>
    </location>
</feature>
<dbReference type="GO" id="GO:0008374">
    <property type="term" value="F:O-acyltransferase activity"/>
    <property type="evidence" value="ECO:0007669"/>
    <property type="project" value="InterPro"/>
</dbReference>
<sequence>MTRQSVGPSWVVVAYHVPFLIQLGLLHQKFESRQFEGHRGSLRMVRMALTPINIFLALEIMHKYCFQPLTRAGSLNLQLACWLAHLIMRSIEWGFALPSPSDPTFQLRPGFHSHLQPPQQSISEKSLDSPPSFTDSADNEPNNGYLDVLVWSFHQMTSTRGIDYVWGWKGRKEEPPTLLQTMRRFLICHVVQLAAVITLVLCRDHGSPTKAMESLGLPSFPGLVTVAEGLATFAWGMLCMYGLEFAFCFLAFTAHLVNFFSENVYRLPDSFMQWWDLRLFVPLFGSPLTAKSLASLWAFHWHQVYRRSFHVLGASPASRFAAKLGLSINHQRICGLLGAFIVSSVFHEIGNHQLGRPAEPPLALRLLPFVSRVVILLHDAADWYPDRAVCDPTHPKMARRRLLVGPFLFPPYLTAFPQPIRLPVPRHRRHLSPLQGLAYLRNLLALQYHAVFNFPFSINQISVVSSPGFSPSPLLFMLIHSIGLAFRCLYSVPLSLPFSTRPAHLIVYFFCLSYD</sequence>
<evidence type="ECO:0000259" key="9">
    <source>
        <dbReference type="Pfam" id="PF13813"/>
    </source>
</evidence>
<dbReference type="PANTHER" id="PTHR31595">
    <property type="entry name" value="LONG-CHAIN-ALCOHOL O-FATTY-ACYLTRANSFERASE 3-RELATED"/>
    <property type="match status" value="1"/>
</dbReference>
<evidence type="ECO:0000256" key="2">
    <source>
        <dbReference type="ARBA" id="ARBA00005179"/>
    </source>
</evidence>
<proteinExistence type="inferred from homology"/>
<evidence type="ECO:0000256" key="7">
    <source>
        <dbReference type="ARBA" id="ARBA00023136"/>
    </source>
</evidence>
<keyword evidence="11" id="KW-1185">Reference proteome</keyword>
<keyword evidence="7" id="KW-0472">Membrane</keyword>
<dbReference type="OrthoDB" id="1077582at2759"/>
<dbReference type="VEuPathDB" id="FungiDB:VP01_91g6"/>
<evidence type="ECO:0000313" key="11">
    <source>
        <dbReference type="Proteomes" id="UP000037035"/>
    </source>
</evidence>
<evidence type="ECO:0000256" key="8">
    <source>
        <dbReference type="SAM" id="MobiDB-lite"/>
    </source>
</evidence>